<proteinExistence type="predicted"/>
<protein>
    <submittedName>
        <fullName evidence="1">Uncharacterized protein</fullName>
    </submittedName>
</protein>
<sequence>MHRGSEVDDFYPRCSLQPEGVARGFYKALRDPRAWPSGDKLHLQ</sequence>
<dbReference type="Proteomes" id="UP000719412">
    <property type="component" value="Unassembled WGS sequence"/>
</dbReference>
<reference evidence="1" key="2">
    <citation type="submission" date="2021-08" db="EMBL/GenBank/DDBJ databases">
        <authorList>
            <person name="Eriksson T."/>
        </authorList>
    </citation>
    <scope>NUCLEOTIDE SEQUENCE</scope>
    <source>
        <strain evidence="1">Stoneville</strain>
        <tissue evidence="1">Whole head</tissue>
    </source>
</reference>
<keyword evidence="2" id="KW-1185">Reference proteome</keyword>
<gene>
    <name evidence="1" type="ORF">GEV33_003996</name>
</gene>
<dbReference type="AlphaFoldDB" id="A0A8J6LET2"/>
<accession>A0A8J6LET2</accession>
<name>A0A8J6LET2_TENMO</name>
<evidence type="ECO:0000313" key="1">
    <source>
        <dbReference type="EMBL" id="KAH0818795.1"/>
    </source>
</evidence>
<dbReference type="EMBL" id="JABDTM020016635">
    <property type="protein sequence ID" value="KAH0818795.1"/>
    <property type="molecule type" value="Genomic_DNA"/>
</dbReference>
<comment type="caution">
    <text evidence="1">The sequence shown here is derived from an EMBL/GenBank/DDBJ whole genome shotgun (WGS) entry which is preliminary data.</text>
</comment>
<organism evidence="1 2">
    <name type="scientific">Tenebrio molitor</name>
    <name type="common">Yellow mealworm beetle</name>
    <dbReference type="NCBI Taxonomy" id="7067"/>
    <lineage>
        <taxon>Eukaryota</taxon>
        <taxon>Metazoa</taxon>
        <taxon>Ecdysozoa</taxon>
        <taxon>Arthropoda</taxon>
        <taxon>Hexapoda</taxon>
        <taxon>Insecta</taxon>
        <taxon>Pterygota</taxon>
        <taxon>Neoptera</taxon>
        <taxon>Endopterygota</taxon>
        <taxon>Coleoptera</taxon>
        <taxon>Polyphaga</taxon>
        <taxon>Cucujiformia</taxon>
        <taxon>Tenebrionidae</taxon>
        <taxon>Tenebrio</taxon>
    </lineage>
</organism>
<evidence type="ECO:0000313" key="2">
    <source>
        <dbReference type="Proteomes" id="UP000719412"/>
    </source>
</evidence>
<reference evidence="1" key="1">
    <citation type="journal article" date="2020" name="J Insects Food Feed">
        <title>The yellow mealworm (Tenebrio molitor) genome: a resource for the emerging insects as food and feed industry.</title>
        <authorList>
            <person name="Eriksson T."/>
            <person name="Andere A."/>
            <person name="Kelstrup H."/>
            <person name="Emery V."/>
            <person name="Picard C."/>
        </authorList>
    </citation>
    <scope>NUCLEOTIDE SEQUENCE</scope>
    <source>
        <strain evidence="1">Stoneville</strain>
        <tissue evidence="1">Whole head</tissue>
    </source>
</reference>